<protein>
    <submittedName>
        <fullName evidence="1">Uncharacterized protein</fullName>
    </submittedName>
</protein>
<dbReference type="RefSeq" id="WP_259478850.1">
    <property type="nucleotide sequence ID" value="NZ_BAAAQY010000003.1"/>
</dbReference>
<reference evidence="1 2" key="1">
    <citation type="journal article" date="2019" name="Int. J. Syst. Evol. Microbiol.">
        <title>The Global Catalogue of Microorganisms (GCM) 10K type strain sequencing project: providing services to taxonomists for standard genome sequencing and annotation.</title>
        <authorList>
            <consortium name="The Broad Institute Genomics Platform"/>
            <consortium name="The Broad Institute Genome Sequencing Center for Infectious Disease"/>
            <person name="Wu L."/>
            <person name="Ma J."/>
        </authorList>
    </citation>
    <scope>NUCLEOTIDE SEQUENCE [LARGE SCALE GENOMIC DNA]</scope>
    <source>
        <strain evidence="1 2">JCM 16117</strain>
    </source>
</reference>
<organism evidence="1 2">
    <name type="scientific">Herbiconiux moechotypicola</name>
    <dbReference type="NCBI Taxonomy" id="637393"/>
    <lineage>
        <taxon>Bacteria</taxon>
        <taxon>Bacillati</taxon>
        <taxon>Actinomycetota</taxon>
        <taxon>Actinomycetes</taxon>
        <taxon>Micrococcales</taxon>
        <taxon>Microbacteriaceae</taxon>
        <taxon>Herbiconiux</taxon>
    </lineage>
</organism>
<sequence length="97" mass="10836">MTLLARLKSLFSPASRTHRGRAFVPVDPPADFEIEYRQGATLVIDHVREVAYPFPRSREDLAEAAVAKLLDGTAPTLYGFPTEESERRFGSLQDQTS</sequence>
<dbReference type="Proteomes" id="UP001500929">
    <property type="component" value="Unassembled WGS sequence"/>
</dbReference>
<name>A0ABN3DFU1_9MICO</name>
<evidence type="ECO:0000313" key="1">
    <source>
        <dbReference type="EMBL" id="GAA2230086.1"/>
    </source>
</evidence>
<evidence type="ECO:0000313" key="2">
    <source>
        <dbReference type="Proteomes" id="UP001500929"/>
    </source>
</evidence>
<dbReference type="EMBL" id="BAAAQY010000003">
    <property type="protein sequence ID" value="GAA2230086.1"/>
    <property type="molecule type" value="Genomic_DNA"/>
</dbReference>
<comment type="caution">
    <text evidence="1">The sequence shown here is derived from an EMBL/GenBank/DDBJ whole genome shotgun (WGS) entry which is preliminary data.</text>
</comment>
<proteinExistence type="predicted"/>
<accession>A0ABN3DFU1</accession>
<gene>
    <name evidence="1" type="ORF">GCM10009851_13520</name>
</gene>
<keyword evidence="2" id="KW-1185">Reference proteome</keyword>